<dbReference type="EMBL" id="BK032629">
    <property type="protein sequence ID" value="DAF52109.1"/>
    <property type="molecule type" value="Genomic_DNA"/>
</dbReference>
<proteinExistence type="predicted"/>
<evidence type="ECO:0008006" key="2">
    <source>
        <dbReference type="Google" id="ProtNLM"/>
    </source>
</evidence>
<evidence type="ECO:0000313" key="1">
    <source>
        <dbReference type="EMBL" id="DAF52109.1"/>
    </source>
</evidence>
<accession>A0A8S5SM27</accession>
<organism evidence="1">
    <name type="scientific">Myoviridae sp. ctPoO4</name>
    <dbReference type="NCBI Taxonomy" id="2827685"/>
    <lineage>
        <taxon>Viruses</taxon>
        <taxon>Duplodnaviria</taxon>
        <taxon>Heunggongvirae</taxon>
        <taxon>Uroviricota</taxon>
        <taxon>Caudoviricetes</taxon>
    </lineage>
</organism>
<sequence>MNEQEITNYVLSLIPKEEKDRVFKQEYCAIGTDFIGFMETYYYLSKIIPKEYTVYDFGCAYNPQCYLFQDHAKFIAVNPEEIDGKEVFKAPNCDFYRMTTKQFLEDIYEKKEKEFAICNYVPNWYKERSIDLVKLNFQNCYTFYPS</sequence>
<reference evidence="1" key="1">
    <citation type="journal article" date="2021" name="Proc. Natl. Acad. Sci. U.S.A.">
        <title>A Catalog of Tens of Thousands of Viruses from Human Metagenomes Reveals Hidden Associations with Chronic Diseases.</title>
        <authorList>
            <person name="Tisza M.J."/>
            <person name="Buck C.B."/>
        </authorList>
    </citation>
    <scope>NUCLEOTIDE SEQUENCE</scope>
    <source>
        <strain evidence="1">CtPoO4</strain>
    </source>
</reference>
<protein>
    <recommendedName>
        <fullName evidence="2">Methyltransferase</fullName>
    </recommendedName>
</protein>
<name>A0A8S5SM27_9CAUD</name>